<dbReference type="Pfam" id="PF08240">
    <property type="entry name" value="ADH_N"/>
    <property type="match status" value="1"/>
</dbReference>
<comment type="similarity">
    <text evidence="5">Belongs to the zinc-containing alcohol dehydrogenase family.</text>
</comment>
<protein>
    <submittedName>
        <fullName evidence="8">Zinc-dependent alcohol dehydrogenase family protein</fullName>
    </submittedName>
</protein>
<dbReference type="CDD" id="cd08234">
    <property type="entry name" value="threonine_DH_like"/>
    <property type="match status" value="1"/>
</dbReference>
<reference evidence="8 9" key="1">
    <citation type="journal article" date="2021" name="MBio">
        <title>Poor Competitiveness of Bradyrhizobium in Pigeon Pea Root Colonization in Indian Soils.</title>
        <authorList>
            <person name="Chalasani D."/>
            <person name="Basu A."/>
            <person name="Pullabhotla S.V.S.R.N."/>
            <person name="Jorrin B."/>
            <person name="Neal A.L."/>
            <person name="Poole P.S."/>
            <person name="Podile A.R."/>
            <person name="Tkacz A."/>
        </authorList>
    </citation>
    <scope>NUCLEOTIDE SEQUENCE [LARGE SCALE GENOMIC DNA]</scope>
    <source>
        <strain evidence="8 9">HU12</strain>
    </source>
</reference>
<dbReference type="InterPro" id="IPR013154">
    <property type="entry name" value="ADH-like_N"/>
</dbReference>
<keyword evidence="9" id="KW-1185">Reference proteome</keyword>
<accession>A0ABS7HYK9</accession>
<dbReference type="RefSeq" id="WP_220289275.1">
    <property type="nucleotide sequence ID" value="NZ_JAEUAX010000005.1"/>
</dbReference>
<evidence type="ECO:0000256" key="3">
    <source>
        <dbReference type="ARBA" id="ARBA00022833"/>
    </source>
</evidence>
<feature type="domain" description="Alcohol dehydrogenase-like C-terminal" evidence="6">
    <location>
        <begin position="168"/>
        <end position="296"/>
    </location>
</feature>
<gene>
    <name evidence="8" type="ORF">JNB61_11860</name>
</gene>
<evidence type="ECO:0000256" key="1">
    <source>
        <dbReference type="ARBA" id="ARBA00001947"/>
    </source>
</evidence>
<dbReference type="Gene3D" id="3.90.180.10">
    <property type="entry name" value="Medium-chain alcohol dehydrogenases, catalytic domain"/>
    <property type="match status" value="1"/>
</dbReference>
<evidence type="ECO:0000313" key="8">
    <source>
        <dbReference type="EMBL" id="MBW9110469.1"/>
    </source>
</evidence>
<dbReference type="InterPro" id="IPR036291">
    <property type="entry name" value="NAD(P)-bd_dom_sf"/>
</dbReference>
<name>A0ABS7HYK9_9MICO</name>
<dbReference type="PROSITE" id="PS00059">
    <property type="entry name" value="ADH_ZINC"/>
    <property type="match status" value="1"/>
</dbReference>
<feature type="domain" description="Alcohol dehydrogenase-like N-terminal" evidence="7">
    <location>
        <begin position="24"/>
        <end position="130"/>
    </location>
</feature>
<comment type="caution">
    <text evidence="8">The sequence shown here is derived from an EMBL/GenBank/DDBJ whole genome shotgun (WGS) entry which is preliminary data.</text>
</comment>
<dbReference type="PANTHER" id="PTHR43401:SF2">
    <property type="entry name" value="L-THREONINE 3-DEHYDROGENASE"/>
    <property type="match status" value="1"/>
</dbReference>
<keyword evidence="2 5" id="KW-0479">Metal-binding</keyword>
<dbReference type="InterPro" id="IPR050129">
    <property type="entry name" value="Zn_alcohol_dh"/>
</dbReference>
<dbReference type="InterPro" id="IPR011032">
    <property type="entry name" value="GroES-like_sf"/>
</dbReference>
<dbReference type="InterPro" id="IPR013149">
    <property type="entry name" value="ADH-like_C"/>
</dbReference>
<dbReference type="Gene3D" id="3.40.50.720">
    <property type="entry name" value="NAD(P)-binding Rossmann-like Domain"/>
    <property type="match status" value="1"/>
</dbReference>
<evidence type="ECO:0000259" key="7">
    <source>
        <dbReference type="Pfam" id="PF08240"/>
    </source>
</evidence>
<keyword evidence="4" id="KW-0560">Oxidoreductase</keyword>
<dbReference type="Pfam" id="PF00107">
    <property type="entry name" value="ADH_zinc_N"/>
    <property type="match status" value="1"/>
</dbReference>
<evidence type="ECO:0000259" key="6">
    <source>
        <dbReference type="Pfam" id="PF00107"/>
    </source>
</evidence>
<evidence type="ECO:0000256" key="4">
    <source>
        <dbReference type="ARBA" id="ARBA00023002"/>
    </source>
</evidence>
<dbReference type="SUPFAM" id="SSF51735">
    <property type="entry name" value="NAD(P)-binding Rossmann-fold domains"/>
    <property type="match status" value="1"/>
</dbReference>
<evidence type="ECO:0000313" key="9">
    <source>
        <dbReference type="Proteomes" id="UP000777440"/>
    </source>
</evidence>
<comment type="cofactor">
    <cofactor evidence="1 5">
        <name>Zn(2+)</name>
        <dbReference type="ChEBI" id="CHEBI:29105"/>
    </cofactor>
</comment>
<evidence type="ECO:0000256" key="5">
    <source>
        <dbReference type="RuleBase" id="RU361277"/>
    </source>
</evidence>
<organism evidence="8 9">
    <name type="scientific">Microbacterium ureisolvens</name>
    <dbReference type="NCBI Taxonomy" id="2781186"/>
    <lineage>
        <taxon>Bacteria</taxon>
        <taxon>Bacillati</taxon>
        <taxon>Actinomycetota</taxon>
        <taxon>Actinomycetes</taxon>
        <taxon>Micrococcales</taxon>
        <taxon>Microbacteriaceae</taxon>
        <taxon>Microbacterium</taxon>
    </lineage>
</organism>
<dbReference type="SUPFAM" id="SSF50129">
    <property type="entry name" value="GroES-like"/>
    <property type="match status" value="2"/>
</dbReference>
<dbReference type="EMBL" id="JAEUAX010000005">
    <property type="protein sequence ID" value="MBW9110469.1"/>
    <property type="molecule type" value="Genomic_DNA"/>
</dbReference>
<proteinExistence type="inferred from homology"/>
<evidence type="ECO:0000256" key="2">
    <source>
        <dbReference type="ARBA" id="ARBA00022723"/>
    </source>
</evidence>
<keyword evidence="3 5" id="KW-0862">Zinc</keyword>
<dbReference type="PANTHER" id="PTHR43401">
    <property type="entry name" value="L-THREONINE 3-DEHYDROGENASE"/>
    <property type="match status" value="1"/>
</dbReference>
<sequence length="337" mass="35835">MKAVLYSGPGRFEIRELESARLEARDVRIRVELAGLCGTDLHVHDGEFGATFPLVPGHEVVGTIIEAGPQATIQLGTRVAIEVGTYCGTCRKCTTGRAAYCENLTAIGIQTHGGFAEEIVVPEWQCHPLDTMRLEHAAFIEPTACALHGLERMQLPAGASLLVIGAGPTGQLLALLAKRNGAASVTIAAPTSSKLDLARELGADETVLIDRADPAAAIDDLLARKPDGFDGVIEASGSPVMLELAMRAVGIGGTVLVYGMAREADVARLSPYDIFARQLTIRGSYAQYLEFGKAIAYLKSGGLPVHRLITHRFALDQFSEALDALASSDCIKAIIQF</sequence>
<dbReference type="InterPro" id="IPR002328">
    <property type="entry name" value="ADH_Zn_CS"/>
</dbReference>
<dbReference type="Proteomes" id="UP000777440">
    <property type="component" value="Unassembled WGS sequence"/>
</dbReference>